<evidence type="ECO:0000256" key="1">
    <source>
        <dbReference type="PROSITE-ProRule" id="PRU00169"/>
    </source>
</evidence>
<dbReference type="SMART" id="SM00850">
    <property type="entry name" value="LytTR"/>
    <property type="match status" value="1"/>
</dbReference>
<dbReference type="Proteomes" id="UP000613030">
    <property type="component" value="Unassembled WGS sequence"/>
</dbReference>
<feature type="modified residue" description="4-aspartylphosphate" evidence="1">
    <location>
        <position position="56"/>
    </location>
</feature>
<accession>A0ABS1KR90</accession>
<dbReference type="PROSITE" id="PS50930">
    <property type="entry name" value="HTH_LYTTR"/>
    <property type="match status" value="1"/>
</dbReference>
<dbReference type="SMART" id="SM00448">
    <property type="entry name" value="REC"/>
    <property type="match status" value="1"/>
</dbReference>
<dbReference type="Pfam" id="PF00072">
    <property type="entry name" value="Response_reg"/>
    <property type="match status" value="1"/>
</dbReference>
<feature type="domain" description="HTH LytTR-type" evidence="3">
    <location>
        <begin position="146"/>
        <end position="249"/>
    </location>
</feature>
<organism evidence="4 5">
    <name type="scientific">Chryseolinea lacunae</name>
    <dbReference type="NCBI Taxonomy" id="2801331"/>
    <lineage>
        <taxon>Bacteria</taxon>
        <taxon>Pseudomonadati</taxon>
        <taxon>Bacteroidota</taxon>
        <taxon>Cytophagia</taxon>
        <taxon>Cytophagales</taxon>
        <taxon>Fulvivirgaceae</taxon>
        <taxon>Chryseolinea</taxon>
    </lineage>
</organism>
<dbReference type="RefSeq" id="WP_202009694.1">
    <property type="nucleotide sequence ID" value="NZ_JAERRB010000003.1"/>
</dbReference>
<dbReference type="EMBL" id="JAERRB010000003">
    <property type="protein sequence ID" value="MBL0741993.1"/>
    <property type="molecule type" value="Genomic_DNA"/>
</dbReference>
<proteinExistence type="predicted"/>
<dbReference type="Pfam" id="PF04397">
    <property type="entry name" value="LytTR"/>
    <property type="match status" value="1"/>
</dbReference>
<keyword evidence="1" id="KW-0597">Phosphoprotein</keyword>
<sequence length="250" mass="28870">MAYEVLILEDEPHQEEFLKGMLSQFAPEFTVVATAGSIDEGRRLLERHQPDLVFMDVLMPPHTSFDLLYTLTHIPFEVIFTTSYEEFAVKAFRLSAVDYLVKPFARQDLLEALHKFKQRRLSREASLNLQALLENARAPRADQAKIALPTLTGFIFVSVKDIIRCESDNTYTTFHTTENRKIVVSKTLKECEKLLTDYHFFRVHNCHLINVAHIAEYVKGEGGILIMSDHSTIDVSRRRKDEFLKLLKKV</sequence>
<dbReference type="Gene3D" id="3.40.50.2300">
    <property type="match status" value="1"/>
</dbReference>
<keyword evidence="5" id="KW-1185">Reference proteome</keyword>
<protein>
    <submittedName>
        <fullName evidence="4">Response regulator transcription factor</fullName>
    </submittedName>
</protein>
<evidence type="ECO:0000259" key="2">
    <source>
        <dbReference type="PROSITE" id="PS50110"/>
    </source>
</evidence>
<reference evidence="4 5" key="1">
    <citation type="submission" date="2021-01" db="EMBL/GenBank/DDBJ databases">
        <title>Chryseolinea sp. Jin1 Genome sequencing and assembly.</title>
        <authorList>
            <person name="Kim I."/>
        </authorList>
    </citation>
    <scope>NUCLEOTIDE SEQUENCE [LARGE SCALE GENOMIC DNA]</scope>
    <source>
        <strain evidence="4 5">Jin1</strain>
    </source>
</reference>
<dbReference type="SUPFAM" id="SSF52172">
    <property type="entry name" value="CheY-like"/>
    <property type="match status" value="1"/>
</dbReference>
<dbReference type="InterPro" id="IPR001789">
    <property type="entry name" value="Sig_transdc_resp-reg_receiver"/>
</dbReference>
<evidence type="ECO:0000313" key="5">
    <source>
        <dbReference type="Proteomes" id="UP000613030"/>
    </source>
</evidence>
<dbReference type="PANTHER" id="PTHR37299">
    <property type="entry name" value="TRANSCRIPTIONAL REGULATOR-RELATED"/>
    <property type="match status" value="1"/>
</dbReference>
<dbReference type="InterPro" id="IPR046947">
    <property type="entry name" value="LytR-like"/>
</dbReference>
<gene>
    <name evidence="4" type="ORF">JI741_12235</name>
</gene>
<comment type="caution">
    <text evidence="4">The sequence shown here is derived from an EMBL/GenBank/DDBJ whole genome shotgun (WGS) entry which is preliminary data.</text>
</comment>
<dbReference type="Gene3D" id="2.40.50.1020">
    <property type="entry name" value="LytTr DNA-binding domain"/>
    <property type="match status" value="1"/>
</dbReference>
<feature type="domain" description="Response regulatory" evidence="2">
    <location>
        <begin position="4"/>
        <end position="117"/>
    </location>
</feature>
<evidence type="ECO:0000259" key="3">
    <source>
        <dbReference type="PROSITE" id="PS50930"/>
    </source>
</evidence>
<evidence type="ECO:0000313" key="4">
    <source>
        <dbReference type="EMBL" id="MBL0741993.1"/>
    </source>
</evidence>
<dbReference type="InterPro" id="IPR007492">
    <property type="entry name" value="LytTR_DNA-bd_dom"/>
</dbReference>
<dbReference type="InterPro" id="IPR011006">
    <property type="entry name" value="CheY-like_superfamily"/>
</dbReference>
<name>A0ABS1KR90_9BACT</name>
<dbReference type="PROSITE" id="PS50110">
    <property type="entry name" value="RESPONSE_REGULATORY"/>
    <property type="match status" value="1"/>
</dbReference>
<dbReference type="PANTHER" id="PTHR37299:SF1">
    <property type="entry name" value="STAGE 0 SPORULATION PROTEIN A HOMOLOG"/>
    <property type="match status" value="1"/>
</dbReference>